<proteinExistence type="predicted"/>
<sequence>MASAHAVVSLPRAYSSPGFYVANASASPWPKMKAGIWEPYTFELLDCLLSNHTNAIFVDVGAFVGPLSLYAASLNATVFAAEADVDNFASLLANVAANPLSLRRRLSTHLLAIAKESGIAVMSKPARDEDIALEHRLTEQDPSAVSIMESVRNSGHADDFSADPLLKREEWTVPTMGLHTYLQHILSVASGGPTAKHRLVLSMDIEGAEIDALQAAFPLLSSMDPVERPPLILEMHPGFFALEGGSRARYVASTSRVLSLYSGLYFLGRDDKPRCQPGAEKAEHCHWPAVLAKFTSVHHLASFMTDTTQEAFMLHASNDPALARSSIIQVKMSGDNLAHHRREDALEDILTSHYGLNALALAGVTLEASGL</sequence>
<accession>A0A7S4C0X8</accession>
<dbReference type="Gene3D" id="3.40.50.150">
    <property type="entry name" value="Vaccinia Virus protein VP39"/>
    <property type="match status" value="1"/>
</dbReference>
<gene>
    <name evidence="1" type="ORF">PCAR00345_LOCUS35725</name>
</gene>
<dbReference type="InterPro" id="IPR006342">
    <property type="entry name" value="FkbM_mtfrase"/>
</dbReference>
<dbReference type="InterPro" id="IPR029063">
    <property type="entry name" value="SAM-dependent_MTases_sf"/>
</dbReference>
<dbReference type="NCBIfam" id="TIGR01444">
    <property type="entry name" value="fkbM_fam"/>
    <property type="match status" value="1"/>
</dbReference>
<organism evidence="1">
    <name type="scientific">Chrysotila carterae</name>
    <name type="common">Marine alga</name>
    <name type="synonym">Syracosphaera carterae</name>
    <dbReference type="NCBI Taxonomy" id="13221"/>
    <lineage>
        <taxon>Eukaryota</taxon>
        <taxon>Haptista</taxon>
        <taxon>Haptophyta</taxon>
        <taxon>Prymnesiophyceae</taxon>
        <taxon>Isochrysidales</taxon>
        <taxon>Isochrysidaceae</taxon>
        <taxon>Chrysotila</taxon>
    </lineage>
</organism>
<protein>
    <recommendedName>
        <fullName evidence="2">Methyltransferase FkbM domain-containing protein</fullName>
    </recommendedName>
</protein>
<dbReference type="SUPFAM" id="SSF53335">
    <property type="entry name" value="S-adenosyl-L-methionine-dependent methyltransferases"/>
    <property type="match status" value="1"/>
</dbReference>
<dbReference type="PANTHER" id="PTHR34203">
    <property type="entry name" value="METHYLTRANSFERASE, FKBM FAMILY PROTEIN"/>
    <property type="match status" value="1"/>
</dbReference>
<name>A0A7S4C0X8_CHRCT</name>
<dbReference type="AlphaFoldDB" id="A0A7S4C0X8"/>
<reference evidence="1" key="1">
    <citation type="submission" date="2021-01" db="EMBL/GenBank/DDBJ databases">
        <authorList>
            <person name="Corre E."/>
            <person name="Pelletier E."/>
            <person name="Niang G."/>
            <person name="Scheremetjew M."/>
            <person name="Finn R."/>
            <person name="Kale V."/>
            <person name="Holt S."/>
            <person name="Cochrane G."/>
            <person name="Meng A."/>
            <person name="Brown T."/>
            <person name="Cohen L."/>
        </authorList>
    </citation>
    <scope>NUCLEOTIDE SEQUENCE</scope>
    <source>
        <strain evidence="1">CCMP645</strain>
    </source>
</reference>
<dbReference type="EMBL" id="HBIZ01056125">
    <property type="protein sequence ID" value="CAE0783022.1"/>
    <property type="molecule type" value="Transcribed_RNA"/>
</dbReference>
<dbReference type="InterPro" id="IPR052514">
    <property type="entry name" value="SAM-dependent_MTase"/>
</dbReference>
<evidence type="ECO:0000313" key="1">
    <source>
        <dbReference type="EMBL" id="CAE0783022.1"/>
    </source>
</evidence>
<dbReference type="PANTHER" id="PTHR34203:SF15">
    <property type="entry name" value="SLL1173 PROTEIN"/>
    <property type="match status" value="1"/>
</dbReference>
<evidence type="ECO:0008006" key="2">
    <source>
        <dbReference type="Google" id="ProtNLM"/>
    </source>
</evidence>